<evidence type="ECO:0000313" key="4">
    <source>
        <dbReference type="Proteomes" id="UP001153069"/>
    </source>
</evidence>
<dbReference type="SUPFAM" id="SSF48371">
    <property type="entry name" value="ARM repeat"/>
    <property type="match status" value="1"/>
</dbReference>
<evidence type="ECO:0000256" key="1">
    <source>
        <dbReference type="ARBA" id="ARBA00022737"/>
    </source>
</evidence>
<dbReference type="Proteomes" id="UP001153069">
    <property type="component" value="Unassembled WGS sequence"/>
</dbReference>
<organism evidence="3 4">
    <name type="scientific">Seminavis robusta</name>
    <dbReference type="NCBI Taxonomy" id="568900"/>
    <lineage>
        <taxon>Eukaryota</taxon>
        <taxon>Sar</taxon>
        <taxon>Stramenopiles</taxon>
        <taxon>Ochrophyta</taxon>
        <taxon>Bacillariophyta</taxon>
        <taxon>Bacillariophyceae</taxon>
        <taxon>Bacillariophycidae</taxon>
        <taxon>Naviculales</taxon>
        <taxon>Naviculaceae</taxon>
        <taxon>Seminavis</taxon>
    </lineage>
</organism>
<sequence>MKLDKSWSTCSGNNNDSTDERSSSAYSVKAKIPFVIVPSVNGDKKEESKLLQQTIPDENVSSSCGIATEETTSVFAAVPSATTEAPLEPSMQTAVHRGMNSACNHDQGRAPPTLGSGSSSGRIQAAELRSNAMYYRLEFWICLVVAFVAGYTCRDFREDSGQVFREKMQANQPAPDLQKPALDSAKNLELHWREIAIVAFMKSEIGNIESQKLASRLLREKFCRTEADADLLINAGAAKALLDAMMFYQNDETIQLYGVSFIINASNHSKTNDGKLVALGAVDAVAKAMQLFPDNRRIQHDGCTAFNNLLRGSRDTCPALLSSGSIPLMVSAMERFPDNSDIQERCSRAFRALAESNADNINVLTKAGAIKAVESAATKHKDNEWVVKSRDFLVSKK</sequence>
<protein>
    <submittedName>
        <fullName evidence="3">Armadillo beta-catenin repeat family protein</fullName>
    </submittedName>
</protein>
<evidence type="ECO:0000313" key="3">
    <source>
        <dbReference type="EMBL" id="CAB9503835.1"/>
    </source>
</evidence>
<dbReference type="OrthoDB" id="449062at2759"/>
<keyword evidence="4" id="KW-1185">Reference proteome</keyword>
<feature type="region of interest" description="Disordered" evidence="2">
    <location>
        <begin position="1"/>
        <end position="24"/>
    </location>
</feature>
<accession>A0A9N8DKU9</accession>
<feature type="compositionally biased region" description="Polar residues" evidence="2">
    <location>
        <begin position="1"/>
        <end position="16"/>
    </location>
</feature>
<comment type="caution">
    <text evidence="3">The sequence shown here is derived from an EMBL/GenBank/DDBJ whole genome shotgun (WGS) entry which is preliminary data.</text>
</comment>
<proteinExistence type="predicted"/>
<dbReference type="Gene3D" id="1.25.10.10">
    <property type="entry name" value="Leucine-rich Repeat Variant"/>
    <property type="match status" value="1"/>
</dbReference>
<keyword evidence="1" id="KW-0677">Repeat</keyword>
<dbReference type="PANTHER" id="PTHR22895:SF0">
    <property type="entry name" value="ARMADILLO REPEAT-CONTAINING PROTEIN 6"/>
    <property type="match status" value="1"/>
</dbReference>
<gene>
    <name evidence="3" type="ORF">SEMRO_177_G077890.1</name>
</gene>
<dbReference type="InterPro" id="IPR016024">
    <property type="entry name" value="ARM-type_fold"/>
</dbReference>
<name>A0A9N8DKU9_9STRA</name>
<dbReference type="AlphaFoldDB" id="A0A9N8DKU9"/>
<dbReference type="EMBL" id="CAICTM010000176">
    <property type="protein sequence ID" value="CAB9503835.1"/>
    <property type="molecule type" value="Genomic_DNA"/>
</dbReference>
<dbReference type="PANTHER" id="PTHR22895">
    <property type="entry name" value="ARMADILLO REPEAT-CONTAINING PROTEIN 6"/>
    <property type="match status" value="1"/>
</dbReference>
<evidence type="ECO:0000256" key="2">
    <source>
        <dbReference type="SAM" id="MobiDB-lite"/>
    </source>
</evidence>
<reference evidence="3" key="1">
    <citation type="submission" date="2020-06" db="EMBL/GenBank/DDBJ databases">
        <authorList>
            <consortium name="Plant Systems Biology data submission"/>
        </authorList>
    </citation>
    <scope>NUCLEOTIDE SEQUENCE</scope>
    <source>
        <strain evidence="3">D6</strain>
    </source>
</reference>
<dbReference type="InterPro" id="IPR011989">
    <property type="entry name" value="ARM-like"/>
</dbReference>